<dbReference type="Proteomes" id="UP000000787">
    <property type="component" value="Chromosome"/>
</dbReference>
<protein>
    <recommendedName>
        <fullName evidence="4">Lipoprotein</fullName>
    </recommendedName>
</protein>
<keyword evidence="3" id="KW-1185">Reference proteome</keyword>
<evidence type="ECO:0000313" key="3">
    <source>
        <dbReference type="Proteomes" id="UP000000787"/>
    </source>
</evidence>
<dbReference type="InParanoid" id="A9B2C3"/>
<gene>
    <name evidence="2" type="ordered locus">Haur_1323</name>
</gene>
<name>A9B2C3_HERA2</name>
<feature type="signal peptide" evidence="1">
    <location>
        <begin position="1"/>
        <end position="19"/>
    </location>
</feature>
<sequence length="146" mass="15663">MRAWICLAVMIVLTGCGGAATPTVFPTNTPMAMDEPPLFTPPSAKPYAGGDEQIDVFLAALKNVDTVGTVTDQAFYRVTESTVEVFQFYRDSYASDTIEGGPPQPSATTLIIFIKPRSVDYQIMVTYVRLGAIGHPGGLLGVTVTR</sequence>
<dbReference type="HOGENOM" id="CLU_1774876_0_0_0"/>
<dbReference type="KEGG" id="hau:Haur_1323"/>
<dbReference type="AlphaFoldDB" id="A9B2C3"/>
<feature type="chain" id="PRO_5002732369" description="Lipoprotein" evidence="1">
    <location>
        <begin position="20"/>
        <end position="146"/>
    </location>
</feature>
<dbReference type="PROSITE" id="PS51257">
    <property type="entry name" value="PROKAR_LIPOPROTEIN"/>
    <property type="match status" value="1"/>
</dbReference>
<dbReference type="BioCyc" id="HAUR316274:GHYA-1344-MONOMER"/>
<reference evidence="2 3" key="1">
    <citation type="journal article" date="2011" name="Stand. Genomic Sci.">
        <title>Complete genome sequence of the filamentous gliding predatory bacterium Herpetosiphon aurantiacus type strain (114-95(T)).</title>
        <authorList>
            <person name="Kiss H."/>
            <person name="Nett M."/>
            <person name="Domin N."/>
            <person name="Martin K."/>
            <person name="Maresca J.A."/>
            <person name="Copeland A."/>
            <person name="Lapidus A."/>
            <person name="Lucas S."/>
            <person name="Berry K.W."/>
            <person name="Glavina Del Rio T."/>
            <person name="Dalin E."/>
            <person name="Tice H."/>
            <person name="Pitluck S."/>
            <person name="Richardson P."/>
            <person name="Bruce D."/>
            <person name="Goodwin L."/>
            <person name="Han C."/>
            <person name="Detter J.C."/>
            <person name="Schmutz J."/>
            <person name="Brettin T."/>
            <person name="Land M."/>
            <person name="Hauser L."/>
            <person name="Kyrpides N.C."/>
            <person name="Ivanova N."/>
            <person name="Goker M."/>
            <person name="Woyke T."/>
            <person name="Klenk H.P."/>
            <person name="Bryant D.A."/>
        </authorList>
    </citation>
    <scope>NUCLEOTIDE SEQUENCE [LARGE SCALE GENOMIC DNA]</scope>
    <source>
        <strain evidence="3">ATCC 23779 / DSM 785 / 114-95</strain>
    </source>
</reference>
<evidence type="ECO:0008006" key="4">
    <source>
        <dbReference type="Google" id="ProtNLM"/>
    </source>
</evidence>
<organism evidence="2 3">
    <name type="scientific">Herpetosiphon aurantiacus (strain ATCC 23779 / DSM 785 / 114-95)</name>
    <dbReference type="NCBI Taxonomy" id="316274"/>
    <lineage>
        <taxon>Bacteria</taxon>
        <taxon>Bacillati</taxon>
        <taxon>Chloroflexota</taxon>
        <taxon>Chloroflexia</taxon>
        <taxon>Herpetosiphonales</taxon>
        <taxon>Herpetosiphonaceae</taxon>
        <taxon>Herpetosiphon</taxon>
    </lineage>
</organism>
<accession>A9B2C3</accession>
<evidence type="ECO:0000256" key="1">
    <source>
        <dbReference type="SAM" id="SignalP"/>
    </source>
</evidence>
<evidence type="ECO:0000313" key="2">
    <source>
        <dbReference type="EMBL" id="ABX03968.1"/>
    </source>
</evidence>
<proteinExistence type="predicted"/>
<dbReference type="EMBL" id="CP000875">
    <property type="protein sequence ID" value="ABX03968.1"/>
    <property type="molecule type" value="Genomic_DNA"/>
</dbReference>
<keyword evidence="1" id="KW-0732">Signal</keyword>